<evidence type="ECO:0000259" key="3">
    <source>
        <dbReference type="Pfam" id="PF17919"/>
    </source>
</evidence>
<dbReference type="GO" id="GO:0003964">
    <property type="term" value="F:RNA-directed DNA polymerase activity"/>
    <property type="evidence" value="ECO:0007669"/>
    <property type="project" value="UniProtKB-KW"/>
</dbReference>
<feature type="compositionally biased region" description="Low complexity" evidence="2">
    <location>
        <begin position="530"/>
        <end position="539"/>
    </location>
</feature>
<dbReference type="Proteomes" id="UP001151760">
    <property type="component" value="Unassembled WGS sequence"/>
</dbReference>
<reference evidence="4" key="2">
    <citation type="submission" date="2022-01" db="EMBL/GenBank/DDBJ databases">
        <authorList>
            <person name="Yamashiro T."/>
            <person name="Shiraishi A."/>
            <person name="Satake H."/>
            <person name="Nakayama K."/>
        </authorList>
    </citation>
    <scope>NUCLEOTIDE SEQUENCE</scope>
</reference>
<evidence type="ECO:0000256" key="1">
    <source>
        <dbReference type="ARBA" id="ARBA00023268"/>
    </source>
</evidence>
<dbReference type="InterPro" id="IPR050951">
    <property type="entry name" value="Retrovirus_Pol_polyprotein"/>
</dbReference>
<feature type="compositionally biased region" description="Pro residues" evidence="2">
    <location>
        <begin position="574"/>
        <end position="592"/>
    </location>
</feature>
<dbReference type="InterPro" id="IPR043502">
    <property type="entry name" value="DNA/RNA_pol_sf"/>
</dbReference>
<dbReference type="InterPro" id="IPR041577">
    <property type="entry name" value="RT_RNaseH_2"/>
</dbReference>
<dbReference type="PANTHER" id="PTHR37984:SF5">
    <property type="entry name" value="PROTEIN NYNRIN-LIKE"/>
    <property type="match status" value="1"/>
</dbReference>
<evidence type="ECO:0000313" key="4">
    <source>
        <dbReference type="EMBL" id="GJT67764.1"/>
    </source>
</evidence>
<feature type="compositionally biased region" description="Pro residues" evidence="2">
    <location>
        <begin position="540"/>
        <end position="552"/>
    </location>
</feature>
<feature type="domain" description="Reverse transcriptase/retrotransposon-derived protein RNase H-like" evidence="3">
    <location>
        <begin position="64"/>
        <end position="151"/>
    </location>
</feature>
<feature type="region of interest" description="Disordered" evidence="2">
    <location>
        <begin position="571"/>
        <end position="594"/>
    </location>
</feature>
<proteinExistence type="predicted"/>
<keyword evidence="1" id="KW-0511">Multifunctional enzyme</keyword>
<feature type="region of interest" description="Disordered" evidence="2">
    <location>
        <begin position="417"/>
        <end position="557"/>
    </location>
</feature>
<dbReference type="PANTHER" id="PTHR37984">
    <property type="entry name" value="PROTEIN CBG26694"/>
    <property type="match status" value="1"/>
</dbReference>
<organism evidence="4 5">
    <name type="scientific">Tanacetum coccineum</name>
    <dbReference type="NCBI Taxonomy" id="301880"/>
    <lineage>
        <taxon>Eukaryota</taxon>
        <taxon>Viridiplantae</taxon>
        <taxon>Streptophyta</taxon>
        <taxon>Embryophyta</taxon>
        <taxon>Tracheophyta</taxon>
        <taxon>Spermatophyta</taxon>
        <taxon>Magnoliopsida</taxon>
        <taxon>eudicotyledons</taxon>
        <taxon>Gunneridae</taxon>
        <taxon>Pentapetalae</taxon>
        <taxon>asterids</taxon>
        <taxon>campanulids</taxon>
        <taxon>Asterales</taxon>
        <taxon>Asteraceae</taxon>
        <taxon>Asteroideae</taxon>
        <taxon>Anthemideae</taxon>
        <taxon>Anthemidinae</taxon>
        <taxon>Tanacetum</taxon>
    </lineage>
</organism>
<dbReference type="Gene3D" id="3.30.70.270">
    <property type="match status" value="1"/>
</dbReference>
<dbReference type="Gene3D" id="3.30.420.10">
    <property type="entry name" value="Ribonuclease H-like superfamily/Ribonuclease H"/>
    <property type="match status" value="1"/>
</dbReference>
<accession>A0ABQ5FWW9</accession>
<feature type="compositionally biased region" description="Acidic residues" evidence="2">
    <location>
        <begin position="491"/>
        <end position="500"/>
    </location>
</feature>
<gene>
    <name evidence="4" type="ORF">Tco_1019244</name>
</gene>
<comment type="caution">
    <text evidence="4">The sequence shown here is derived from an EMBL/GenBank/DDBJ whole genome shotgun (WGS) entry which is preliminary data.</text>
</comment>
<dbReference type="SUPFAM" id="SSF53098">
    <property type="entry name" value="Ribonuclease H-like"/>
    <property type="match status" value="1"/>
</dbReference>
<feature type="region of interest" description="Disordered" evidence="2">
    <location>
        <begin position="363"/>
        <end position="395"/>
    </location>
</feature>
<keyword evidence="4" id="KW-0808">Transferase</keyword>
<dbReference type="EMBL" id="BQNB010017837">
    <property type="protein sequence ID" value="GJT67764.1"/>
    <property type="molecule type" value="Genomic_DNA"/>
</dbReference>
<feature type="compositionally biased region" description="Acidic residues" evidence="2">
    <location>
        <begin position="428"/>
        <end position="438"/>
    </location>
</feature>
<dbReference type="InterPro" id="IPR043128">
    <property type="entry name" value="Rev_trsase/Diguanyl_cyclase"/>
</dbReference>
<keyword evidence="4" id="KW-0695">RNA-directed DNA polymerase</keyword>
<dbReference type="InterPro" id="IPR012337">
    <property type="entry name" value="RNaseH-like_sf"/>
</dbReference>
<dbReference type="SUPFAM" id="SSF56672">
    <property type="entry name" value="DNA/RNA polymerases"/>
    <property type="match status" value="1"/>
</dbReference>
<dbReference type="InterPro" id="IPR036397">
    <property type="entry name" value="RNaseH_sf"/>
</dbReference>
<keyword evidence="5" id="KW-1185">Reference proteome</keyword>
<reference evidence="4" key="1">
    <citation type="journal article" date="2022" name="Int. J. Mol. Sci.">
        <title>Draft Genome of Tanacetum Coccineum: Genomic Comparison of Closely Related Tanacetum-Family Plants.</title>
        <authorList>
            <person name="Yamashiro T."/>
            <person name="Shiraishi A."/>
            <person name="Nakayama K."/>
            <person name="Satake H."/>
        </authorList>
    </citation>
    <scope>NUCLEOTIDE SEQUENCE</scope>
</reference>
<evidence type="ECO:0000256" key="2">
    <source>
        <dbReference type="SAM" id="MobiDB-lite"/>
    </source>
</evidence>
<feature type="compositionally biased region" description="Polar residues" evidence="2">
    <location>
        <begin position="476"/>
        <end position="486"/>
    </location>
</feature>
<dbReference type="Pfam" id="PF17919">
    <property type="entry name" value="RT_RNaseH_2"/>
    <property type="match status" value="1"/>
</dbReference>
<evidence type="ECO:0000313" key="5">
    <source>
        <dbReference type="Proteomes" id="UP001151760"/>
    </source>
</evidence>
<keyword evidence="4" id="KW-0548">Nucleotidyltransferase</keyword>
<feature type="compositionally biased region" description="Acidic residues" evidence="2">
    <location>
        <begin position="445"/>
        <end position="470"/>
    </location>
</feature>
<sequence>MGPVYTEVDHNVQQGMGRPLAQNAGVLEMLTLDLADYYRRFIEGFSKVAKPMTKLTQKKVAFEWGDKKEATFQTLKNKLCSAPILALTLKDFEKLSLFKCDASHKGLRAVLMQNEKVIAFASRQLKIQEKNDTNHDLELGAVVFALKIWRTEARKPKNIKNKKVETTRGWNSMLKWQELVILLWRFENYDHARTDGQSERTIQTLEDMLRACVIDFGNGWVKHFPLVEFSYNNSYHASIKAAPFEALYGRKCHSPVCWSELDLPQELSRVHNTFHVSNLKKCYSDEPLAIPLDGLHIDDKLRFVEEPRRNHGSKSQMVKAKPSLRLVSEPGYREPDIVMSSDEASSGLLTHPYRVIMRSRQMQAALEDPPSPDYVPVPEEPEQAPLSPDYVPGPEYPEYLALSDLVEDQPHVADALPTTLSPSYIADFDPEDESEDGPMDYPTDGGDDDDDSFGDDADDEDGEEASEDDEHLAPADSTTVSPTVNLVPSAEDTEPFENDESAAAPPPPPAYRTTARMILAIPTPPPSPLTPLSSPLSQIPSPPFPVPSPPITSPTYAEAPLGCRAVGIRLRTASPPPLPSPPLPPPSSPLLPPVNRESSIAATARQPGLGATRTTDYGFVNMVDDASRHHVPREVEYGITDTWDEFVDAI</sequence>
<name>A0ABQ5FWW9_9ASTR</name>
<protein>
    <submittedName>
        <fullName evidence="4">Reverse transcriptase domain-containing protein</fullName>
    </submittedName>
</protein>